<accession>A0ABS2KBW9</accession>
<evidence type="ECO:0008006" key="4">
    <source>
        <dbReference type="Google" id="ProtNLM"/>
    </source>
</evidence>
<dbReference type="InterPro" id="IPR010486">
    <property type="entry name" value="HNS-dep_expression_A/B"/>
</dbReference>
<sequence>MMRASIAGSLLLLLMMAVGGVFANQVFSRDATHHGVGDFSCVRWTGARARRDSASEDVMVAWTEGYLSARVSDGVVTDASDVEDIRAFYDDYCKAKPTVTLFDAVNDWIEQRRNEIKYSN</sequence>
<protein>
    <recommendedName>
        <fullName evidence="4">HdeA/HdeB family protein</fullName>
    </recommendedName>
</protein>
<proteinExistence type="predicted"/>
<dbReference type="Proteomes" id="UP001430193">
    <property type="component" value="Unassembled WGS sequence"/>
</dbReference>
<comment type="caution">
    <text evidence="2">The sequence shown here is derived from an EMBL/GenBank/DDBJ whole genome shotgun (WGS) entry which is preliminary data.</text>
</comment>
<dbReference type="Pfam" id="PF06411">
    <property type="entry name" value="HdeA"/>
    <property type="match status" value="1"/>
</dbReference>
<feature type="signal peptide" evidence="1">
    <location>
        <begin position="1"/>
        <end position="23"/>
    </location>
</feature>
<reference evidence="2" key="1">
    <citation type="submission" date="2020-10" db="EMBL/GenBank/DDBJ databases">
        <title>Phylogeny of dyella-like bacteria.</title>
        <authorList>
            <person name="Fu J."/>
        </authorList>
    </citation>
    <scope>NUCLEOTIDE SEQUENCE</scope>
    <source>
        <strain evidence="2">DHON07</strain>
    </source>
</reference>
<evidence type="ECO:0000313" key="3">
    <source>
        <dbReference type="Proteomes" id="UP001430193"/>
    </source>
</evidence>
<dbReference type="EMBL" id="JADIKF010000035">
    <property type="protein sequence ID" value="MBM7128677.1"/>
    <property type="molecule type" value="Genomic_DNA"/>
</dbReference>
<evidence type="ECO:0000256" key="1">
    <source>
        <dbReference type="SAM" id="SignalP"/>
    </source>
</evidence>
<gene>
    <name evidence="2" type="ORF">ISS99_03995</name>
</gene>
<keyword evidence="3" id="KW-1185">Reference proteome</keyword>
<name>A0ABS2KBW9_9GAMM</name>
<evidence type="ECO:0000313" key="2">
    <source>
        <dbReference type="EMBL" id="MBM7128677.1"/>
    </source>
</evidence>
<organism evidence="2 3">
    <name type="scientific">Dyella mobilis</name>
    <dbReference type="NCBI Taxonomy" id="1849582"/>
    <lineage>
        <taxon>Bacteria</taxon>
        <taxon>Pseudomonadati</taxon>
        <taxon>Pseudomonadota</taxon>
        <taxon>Gammaproteobacteria</taxon>
        <taxon>Lysobacterales</taxon>
        <taxon>Rhodanobacteraceae</taxon>
        <taxon>Dyella</taxon>
    </lineage>
</organism>
<feature type="chain" id="PRO_5045991799" description="HdeA/HdeB family protein" evidence="1">
    <location>
        <begin position="24"/>
        <end position="120"/>
    </location>
</feature>
<keyword evidence="1" id="KW-0732">Signal</keyword>
<dbReference type="RefSeq" id="WP_204630299.1">
    <property type="nucleotide sequence ID" value="NZ_BSOC01000006.1"/>
</dbReference>